<organism evidence="7 8">
    <name type="scientific">Dryococelus australis</name>
    <dbReference type="NCBI Taxonomy" id="614101"/>
    <lineage>
        <taxon>Eukaryota</taxon>
        <taxon>Metazoa</taxon>
        <taxon>Ecdysozoa</taxon>
        <taxon>Arthropoda</taxon>
        <taxon>Hexapoda</taxon>
        <taxon>Insecta</taxon>
        <taxon>Pterygota</taxon>
        <taxon>Neoptera</taxon>
        <taxon>Polyneoptera</taxon>
        <taxon>Phasmatodea</taxon>
        <taxon>Verophasmatodea</taxon>
        <taxon>Anareolatae</taxon>
        <taxon>Phasmatidae</taxon>
        <taxon>Eurycanthinae</taxon>
        <taxon>Dryococelus</taxon>
    </lineage>
</organism>
<evidence type="ECO:0000256" key="2">
    <source>
        <dbReference type="ARBA" id="ARBA00022723"/>
    </source>
</evidence>
<dbReference type="SUPFAM" id="SSF53098">
    <property type="entry name" value="Ribonuclease H-like"/>
    <property type="match status" value="1"/>
</dbReference>
<dbReference type="InterPro" id="IPR008906">
    <property type="entry name" value="HATC_C_dom"/>
</dbReference>
<dbReference type="EMBL" id="JARBHB010000001">
    <property type="protein sequence ID" value="KAJ8896759.1"/>
    <property type="molecule type" value="Genomic_DNA"/>
</dbReference>
<dbReference type="PANTHER" id="PTHR46481:SF10">
    <property type="entry name" value="ZINC FINGER BED DOMAIN-CONTAINING PROTEIN 39"/>
    <property type="match status" value="1"/>
</dbReference>
<gene>
    <name evidence="7" type="ORF">PR048_002104</name>
</gene>
<name>A0ABQ9IJD9_9NEOP</name>
<proteinExistence type="predicted"/>
<sequence length="339" mass="38671">MSSRRTSDIWNHFSEVPSEHKTKSFYCSREISFVSYSSGTLCRHMKNRHSTVNFLRAEVINAHPDDQQHDDVSVQNCVDDNSTYDMVSGIIIIKVAVISTLAIVNPELNVLTIIEWDILQRAAEVLHIFSEVTTEINAENSVSQATSTRGSKKVCIKLTKQLKKCLKDCESNELYAQTILLDPRFKKFGFTDNAKYEAAYTQLEKKVCPIRGPAAKTNTELLQEIVATASHSQSSLWKSSDMTVQKLIPCDPTAVAAVIVETDKYMQEPLRLEYPLEWWRHRKYLYPCLYELVQRRSCIIPMSVLCERIFSKAGQTITERNCLSSSKTSKLLFLHSNMK</sequence>
<evidence type="ECO:0000313" key="8">
    <source>
        <dbReference type="Proteomes" id="UP001159363"/>
    </source>
</evidence>
<evidence type="ECO:0000259" key="6">
    <source>
        <dbReference type="Pfam" id="PF05699"/>
    </source>
</evidence>
<dbReference type="InterPro" id="IPR052035">
    <property type="entry name" value="ZnF_BED_domain_contain"/>
</dbReference>
<evidence type="ECO:0000256" key="5">
    <source>
        <dbReference type="ARBA" id="ARBA00023242"/>
    </source>
</evidence>
<keyword evidence="5" id="KW-0539">Nucleus</keyword>
<protein>
    <recommendedName>
        <fullName evidence="6">HAT C-terminal dimerisation domain-containing protein</fullName>
    </recommendedName>
</protein>
<comment type="caution">
    <text evidence="7">The sequence shown here is derived from an EMBL/GenBank/DDBJ whole genome shotgun (WGS) entry which is preliminary data.</text>
</comment>
<keyword evidence="3" id="KW-0863">Zinc-finger</keyword>
<evidence type="ECO:0000313" key="7">
    <source>
        <dbReference type="EMBL" id="KAJ8896759.1"/>
    </source>
</evidence>
<dbReference type="InterPro" id="IPR012337">
    <property type="entry name" value="RNaseH-like_sf"/>
</dbReference>
<accession>A0ABQ9IJD9</accession>
<evidence type="ECO:0000256" key="1">
    <source>
        <dbReference type="ARBA" id="ARBA00004123"/>
    </source>
</evidence>
<dbReference type="PANTHER" id="PTHR46481">
    <property type="entry name" value="ZINC FINGER BED DOMAIN-CONTAINING PROTEIN 4"/>
    <property type="match status" value="1"/>
</dbReference>
<dbReference type="Proteomes" id="UP001159363">
    <property type="component" value="Chromosome 1"/>
</dbReference>
<dbReference type="SMART" id="SM00614">
    <property type="entry name" value="ZnF_BED"/>
    <property type="match status" value="1"/>
</dbReference>
<feature type="domain" description="HAT C-terminal dimerisation" evidence="6">
    <location>
        <begin position="261"/>
        <end position="338"/>
    </location>
</feature>
<keyword evidence="2" id="KW-0479">Metal-binding</keyword>
<keyword evidence="4" id="KW-0862">Zinc</keyword>
<evidence type="ECO:0000256" key="3">
    <source>
        <dbReference type="ARBA" id="ARBA00022771"/>
    </source>
</evidence>
<comment type="subcellular location">
    <subcellularLocation>
        <location evidence="1">Nucleus</location>
    </subcellularLocation>
</comment>
<keyword evidence="8" id="KW-1185">Reference proteome</keyword>
<dbReference type="Pfam" id="PF05699">
    <property type="entry name" value="Dimer_Tnp_hAT"/>
    <property type="match status" value="1"/>
</dbReference>
<reference evidence="7 8" key="1">
    <citation type="submission" date="2023-02" db="EMBL/GenBank/DDBJ databases">
        <title>LHISI_Scaffold_Assembly.</title>
        <authorList>
            <person name="Stuart O.P."/>
            <person name="Cleave R."/>
            <person name="Magrath M.J.L."/>
            <person name="Mikheyev A.S."/>
        </authorList>
    </citation>
    <scope>NUCLEOTIDE SEQUENCE [LARGE SCALE GENOMIC DNA]</scope>
    <source>
        <strain evidence="7">Daus_M_001</strain>
        <tissue evidence="7">Leg muscle</tissue>
    </source>
</reference>
<evidence type="ECO:0000256" key="4">
    <source>
        <dbReference type="ARBA" id="ARBA00022833"/>
    </source>
</evidence>